<dbReference type="AlphaFoldDB" id="A0A0B6ZXY0"/>
<dbReference type="EMBL" id="HACG01026589">
    <property type="protein sequence ID" value="CEK73454.1"/>
    <property type="molecule type" value="Transcribed_RNA"/>
</dbReference>
<gene>
    <name evidence="2" type="primary">ORF86840</name>
    <name evidence="1" type="synonym">ORF86838</name>
</gene>
<dbReference type="EMBL" id="HACG01026588">
    <property type="protein sequence ID" value="CEK73453.1"/>
    <property type="molecule type" value="Transcribed_RNA"/>
</dbReference>
<accession>A0A0B6ZXY0</accession>
<name>A0A0B6ZXY0_9EUPU</name>
<proteinExistence type="predicted"/>
<feature type="non-terminal residue" evidence="2">
    <location>
        <position position="1"/>
    </location>
</feature>
<reference evidence="2" key="1">
    <citation type="submission" date="2014-12" db="EMBL/GenBank/DDBJ databases">
        <title>Insight into the proteome of Arion vulgaris.</title>
        <authorList>
            <person name="Aradska J."/>
            <person name="Bulat T."/>
            <person name="Smidak R."/>
            <person name="Sarate P."/>
            <person name="Gangsoo J."/>
            <person name="Sialana F."/>
            <person name="Bilban M."/>
            <person name="Lubec G."/>
        </authorList>
    </citation>
    <scope>NUCLEOTIDE SEQUENCE</scope>
    <source>
        <tissue evidence="2">Skin</tissue>
    </source>
</reference>
<evidence type="ECO:0000313" key="2">
    <source>
        <dbReference type="EMBL" id="CEK73454.1"/>
    </source>
</evidence>
<organism evidence="2">
    <name type="scientific">Arion vulgaris</name>
    <dbReference type="NCBI Taxonomy" id="1028688"/>
    <lineage>
        <taxon>Eukaryota</taxon>
        <taxon>Metazoa</taxon>
        <taxon>Spiralia</taxon>
        <taxon>Lophotrochozoa</taxon>
        <taxon>Mollusca</taxon>
        <taxon>Gastropoda</taxon>
        <taxon>Heterobranchia</taxon>
        <taxon>Euthyneura</taxon>
        <taxon>Panpulmonata</taxon>
        <taxon>Eupulmonata</taxon>
        <taxon>Stylommatophora</taxon>
        <taxon>Helicina</taxon>
        <taxon>Arionoidea</taxon>
        <taxon>Arionidae</taxon>
        <taxon>Arion</taxon>
    </lineage>
</organism>
<protein>
    <submittedName>
        <fullName evidence="2">Uncharacterized protein</fullName>
    </submittedName>
</protein>
<evidence type="ECO:0000313" key="1">
    <source>
        <dbReference type="EMBL" id="CEK73453.1"/>
    </source>
</evidence>
<sequence length="53" mass="6554">RNKRIQSRLFHQRMQQTYFALENFTRHICSNTTSRELQEQILLIQNFTETQRV</sequence>